<sequence length="267" mass="28566">MRWSDGASIGGRGIVAVPIEGVPPIKKGDDLANIASSLFGFEDGDVLAIASTVVSKSEGRVLELSSIVPTERARRIAERCKKPPAFVQAVLDESEEVLVEHPFLLVVRKGHVCVNAGIDASNVEEGKVLLLPDEPDKSAERIRQAIERLTGRRVGVIITDTSGRPFRVGQCGVALGCAGLVPIKSWIGVPDMHGRPLEITEEAIADELAALANVLMGEANGMTPMVVIRGMSDVVVDEGMGASTLLRRNEEDVVRAALRLWRASRAH</sequence>
<evidence type="ECO:0000256" key="7">
    <source>
        <dbReference type="ARBA" id="ARBA00023211"/>
    </source>
</evidence>
<dbReference type="GO" id="GO:0046872">
    <property type="term" value="F:metal ion binding"/>
    <property type="evidence" value="ECO:0007669"/>
    <property type="project" value="UniProtKB-KW"/>
</dbReference>
<evidence type="ECO:0000256" key="4">
    <source>
        <dbReference type="ARBA" id="ARBA00022842"/>
    </source>
</evidence>
<keyword evidence="7" id="KW-0464">Manganese</keyword>
<keyword evidence="5" id="KW-0630">Potassium</keyword>
<evidence type="ECO:0000313" key="9">
    <source>
        <dbReference type="EMBL" id="HIH69676.1"/>
    </source>
</evidence>
<protein>
    <submittedName>
        <fullName evidence="9">Coenzyme F420-0:L-glutamate ligase</fullName>
        <ecNumber evidence="9">6.3.2.31</ecNumber>
    </submittedName>
</protein>
<feature type="domain" description="Coenzyme F420:L-glutamate ligase-like" evidence="8">
    <location>
        <begin position="22"/>
        <end position="230"/>
    </location>
</feature>
<evidence type="ECO:0000259" key="8">
    <source>
        <dbReference type="Pfam" id="PF01996"/>
    </source>
</evidence>
<evidence type="ECO:0000256" key="5">
    <source>
        <dbReference type="ARBA" id="ARBA00022958"/>
    </source>
</evidence>
<dbReference type="Proteomes" id="UP000600363">
    <property type="component" value="Unassembled WGS sequence"/>
</dbReference>
<evidence type="ECO:0000256" key="6">
    <source>
        <dbReference type="ARBA" id="ARBA00023134"/>
    </source>
</evidence>
<dbReference type="Gene3D" id="3.30.1330.100">
    <property type="entry name" value="CofE-like"/>
    <property type="match status" value="1"/>
</dbReference>
<keyword evidence="4" id="KW-0460">Magnesium</keyword>
<dbReference type="GO" id="GO:0005525">
    <property type="term" value="F:GTP binding"/>
    <property type="evidence" value="ECO:0007669"/>
    <property type="project" value="UniProtKB-KW"/>
</dbReference>
<dbReference type="SUPFAM" id="SSF144010">
    <property type="entry name" value="CofE-like"/>
    <property type="match status" value="1"/>
</dbReference>
<evidence type="ECO:0000313" key="10">
    <source>
        <dbReference type="Proteomes" id="UP000600363"/>
    </source>
</evidence>
<dbReference type="AlphaFoldDB" id="A0A832VMV3"/>
<keyword evidence="2" id="KW-0479">Metal-binding</keyword>
<dbReference type="EMBL" id="DUIH01000011">
    <property type="protein sequence ID" value="HIH69676.1"/>
    <property type="molecule type" value="Genomic_DNA"/>
</dbReference>
<dbReference type="Pfam" id="PF01996">
    <property type="entry name" value="F420_ligase"/>
    <property type="match status" value="1"/>
</dbReference>
<dbReference type="EC" id="6.3.2.31" evidence="9"/>
<evidence type="ECO:0000256" key="3">
    <source>
        <dbReference type="ARBA" id="ARBA00022741"/>
    </source>
</evidence>
<name>A0A832VMV3_9EURY</name>
<keyword evidence="6" id="KW-0342">GTP-binding</keyword>
<reference evidence="9" key="1">
    <citation type="journal article" date="2020" name="bioRxiv">
        <title>A rank-normalized archaeal taxonomy based on genome phylogeny resolves widespread incomplete and uneven classifications.</title>
        <authorList>
            <person name="Rinke C."/>
            <person name="Chuvochina M."/>
            <person name="Mussig A.J."/>
            <person name="Chaumeil P.-A."/>
            <person name="Waite D.W."/>
            <person name="Whitman W.B."/>
            <person name="Parks D.H."/>
            <person name="Hugenholtz P."/>
        </authorList>
    </citation>
    <scope>NUCLEOTIDE SEQUENCE</scope>
    <source>
        <strain evidence="9">UBA12518</strain>
    </source>
</reference>
<gene>
    <name evidence="9" type="ORF">HA299_03525</name>
</gene>
<keyword evidence="1 9" id="KW-0436">Ligase</keyword>
<organism evidence="9 10">
    <name type="scientific">Methermicoccus shengliensis</name>
    <dbReference type="NCBI Taxonomy" id="660064"/>
    <lineage>
        <taxon>Archaea</taxon>
        <taxon>Methanobacteriati</taxon>
        <taxon>Methanobacteriota</taxon>
        <taxon>Stenosarchaea group</taxon>
        <taxon>Methanomicrobia</taxon>
        <taxon>Methanosarcinales</taxon>
        <taxon>Methermicoccaceae</taxon>
        <taxon>Methermicoccus</taxon>
    </lineage>
</organism>
<dbReference type="InterPro" id="IPR002847">
    <property type="entry name" value="F420-0_gamma-glut_ligase-dom"/>
</dbReference>
<keyword evidence="3" id="KW-0547">Nucleotide-binding</keyword>
<dbReference type="NCBIfam" id="NF009809">
    <property type="entry name" value="PRK13293.1"/>
    <property type="match status" value="1"/>
</dbReference>
<dbReference type="NCBIfam" id="TIGR01916">
    <property type="entry name" value="F420_cofE"/>
    <property type="match status" value="1"/>
</dbReference>
<dbReference type="PANTHER" id="PTHR47917:SF1">
    <property type="entry name" value="COENZYME F420:L-GLUTAMATE LIGASE"/>
    <property type="match status" value="1"/>
</dbReference>
<comment type="caution">
    <text evidence="9">The sequence shown here is derived from an EMBL/GenBank/DDBJ whole genome shotgun (WGS) entry which is preliminary data.</text>
</comment>
<dbReference type="InterPro" id="IPR008225">
    <property type="entry name" value="F420-0_g-glutamyl_ligase"/>
</dbReference>
<dbReference type="GO" id="GO:0052618">
    <property type="term" value="F:coenzyme F420-0:L-glutamate ligase activity"/>
    <property type="evidence" value="ECO:0007669"/>
    <property type="project" value="UniProtKB-EC"/>
</dbReference>
<dbReference type="PANTHER" id="PTHR47917">
    <property type="match status" value="1"/>
</dbReference>
<dbReference type="RefSeq" id="WP_052353347.1">
    <property type="nucleotide sequence ID" value="NZ_DUIH01000011.1"/>
</dbReference>
<evidence type="ECO:0000256" key="1">
    <source>
        <dbReference type="ARBA" id="ARBA00022598"/>
    </source>
</evidence>
<accession>A0A832VMV3</accession>
<evidence type="ECO:0000256" key="2">
    <source>
        <dbReference type="ARBA" id="ARBA00022723"/>
    </source>
</evidence>
<proteinExistence type="predicted"/>
<dbReference type="Gene3D" id="3.90.1660.10">
    <property type="entry name" value="CofE-like domain"/>
    <property type="match status" value="1"/>
</dbReference>